<protein>
    <recommendedName>
        <fullName evidence="3">EthD domain-containing protein</fullName>
    </recommendedName>
</protein>
<dbReference type="Proteomes" id="UP001212997">
    <property type="component" value="Unassembled WGS sequence"/>
</dbReference>
<comment type="caution">
    <text evidence="1">The sequence shown here is derived from an EMBL/GenBank/DDBJ whole genome shotgun (WGS) entry which is preliminary data.</text>
</comment>
<evidence type="ECO:0000313" key="2">
    <source>
        <dbReference type="Proteomes" id="UP001212997"/>
    </source>
</evidence>
<proteinExistence type="predicted"/>
<dbReference type="AlphaFoldDB" id="A0AAD5YLB2"/>
<evidence type="ECO:0000313" key="1">
    <source>
        <dbReference type="EMBL" id="KAJ3488201.1"/>
    </source>
</evidence>
<gene>
    <name evidence="1" type="ORF">NLI96_g3030</name>
</gene>
<name>A0AAD5YLB2_9APHY</name>
<accession>A0AAD5YLB2</accession>
<reference evidence="1" key="1">
    <citation type="submission" date="2022-07" db="EMBL/GenBank/DDBJ databases">
        <title>Genome Sequence of Physisporinus lineatus.</title>
        <authorList>
            <person name="Buettner E."/>
        </authorList>
    </citation>
    <scope>NUCLEOTIDE SEQUENCE</scope>
    <source>
        <strain evidence="1">VT162</strain>
    </source>
</reference>
<evidence type="ECO:0008006" key="3">
    <source>
        <dbReference type="Google" id="ProtNLM"/>
    </source>
</evidence>
<dbReference type="EMBL" id="JANAWD010000072">
    <property type="protein sequence ID" value="KAJ3488201.1"/>
    <property type="molecule type" value="Genomic_DNA"/>
</dbReference>
<organism evidence="1 2">
    <name type="scientific">Meripilus lineatus</name>
    <dbReference type="NCBI Taxonomy" id="2056292"/>
    <lineage>
        <taxon>Eukaryota</taxon>
        <taxon>Fungi</taxon>
        <taxon>Dikarya</taxon>
        <taxon>Basidiomycota</taxon>
        <taxon>Agaricomycotina</taxon>
        <taxon>Agaricomycetes</taxon>
        <taxon>Polyporales</taxon>
        <taxon>Meripilaceae</taxon>
        <taxon>Meripilus</taxon>
    </lineage>
</organism>
<keyword evidence="2" id="KW-1185">Reference proteome</keyword>
<sequence length="233" mass="26611">MPTPALLLAFSEPGEAIPEIEFHDWYDNEHIPPTLSVPTFLSWRRVEAADGKSPRWGAYYDTTSFDEIQSYLASGTKSSEREKRIFAQGKYFQCRIYEAYEGAPIYPPSSLFDPNSSPSFVVFRSVDVKSEGLEEYNKWMDEEHIPLLSKCPGWIRSRRFILRTSGLVGANGIVADPNSPPKILAIHEWAALEGMGGAEFKKAVSTEWRSRVMANVVGEERRVFKFYKSWQRE</sequence>